<organism evidence="1 2">
    <name type="scientific">Sporosarcina newyorkensis 2681</name>
    <dbReference type="NCBI Taxonomy" id="1027292"/>
    <lineage>
        <taxon>Bacteria</taxon>
        <taxon>Bacillati</taxon>
        <taxon>Bacillota</taxon>
        <taxon>Bacilli</taxon>
        <taxon>Bacillales</taxon>
        <taxon>Caryophanaceae</taxon>
        <taxon>Sporosarcina</taxon>
    </lineage>
</organism>
<evidence type="ECO:0000313" key="1">
    <source>
        <dbReference type="EMBL" id="EGQ27711.1"/>
    </source>
</evidence>
<proteinExistence type="predicted"/>
<sequence>MRWLIQQAERSQDAEMLNESLSEESRGNCQAALNYKRENACLRELVKILKLLATHCDADGRTIQHKWSALGMSHSTYC</sequence>
<protein>
    <submittedName>
        <fullName evidence="1">Uncharacterized protein</fullName>
    </submittedName>
</protein>
<reference evidence="1 2" key="1">
    <citation type="submission" date="2011-04" db="EMBL/GenBank/DDBJ databases">
        <authorList>
            <person name="Muzny D."/>
            <person name="Qin X."/>
            <person name="Deng J."/>
            <person name="Jiang H."/>
            <person name="Liu Y."/>
            <person name="Qu J."/>
            <person name="Song X.-Z."/>
            <person name="Zhang L."/>
            <person name="Thornton R."/>
            <person name="Coyle M."/>
            <person name="Francisco L."/>
            <person name="Jackson L."/>
            <person name="Javaid M."/>
            <person name="Korchina V."/>
            <person name="Kovar C."/>
            <person name="Mata R."/>
            <person name="Mathew T."/>
            <person name="Ngo R."/>
            <person name="Nguyen L."/>
            <person name="Nguyen N."/>
            <person name="Okwuonu G."/>
            <person name="Ongeri F."/>
            <person name="Pham C."/>
            <person name="Simmons D."/>
            <person name="Wilczek-Boney K."/>
            <person name="Hale W."/>
            <person name="Jakkamsetti A."/>
            <person name="Pham P."/>
            <person name="Ruth R."/>
            <person name="San Lucas F."/>
            <person name="Warren J."/>
            <person name="Zhang J."/>
            <person name="Zhao Z."/>
            <person name="Zhou C."/>
            <person name="Zhu D."/>
            <person name="Lee S."/>
            <person name="Bess C."/>
            <person name="Blankenburg K."/>
            <person name="Forbes L."/>
            <person name="Fu Q."/>
            <person name="Gubbala S."/>
            <person name="Hirani K."/>
            <person name="Jayaseelan J.C."/>
            <person name="Lara F."/>
            <person name="Munidasa M."/>
            <person name="Palculict T."/>
            <person name="Patil S."/>
            <person name="Pu L.-L."/>
            <person name="Saada N."/>
            <person name="Tang L."/>
            <person name="Weissenberger G."/>
            <person name="Zhu Y."/>
            <person name="Hemphill L."/>
            <person name="Shang Y."/>
            <person name="Youmans B."/>
            <person name="Ayvaz T."/>
            <person name="Ross M."/>
            <person name="Santibanez J."/>
            <person name="Aqrawi P."/>
            <person name="Gross S."/>
            <person name="Joshi V."/>
            <person name="Fowler G."/>
            <person name="Nazareth L."/>
            <person name="Reid J."/>
            <person name="Worley K."/>
            <person name="Petrosino J."/>
            <person name="Highlander S."/>
            <person name="Gibbs R."/>
        </authorList>
    </citation>
    <scope>NUCLEOTIDE SEQUENCE [LARGE SCALE GENOMIC DNA]</scope>
    <source>
        <strain evidence="1 2">2681</strain>
    </source>
</reference>
<dbReference type="EMBL" id="AFPZ01000010">
    <property type="protein sequence ID" value="EGQ27711.1"/>
    <property type="molecule type" value="Genomic_DNA"/>
</dbReference>
<comment type="caution">
    <text evidence="1">The sequence shown here is derived from an EMBL/GenBank/DDBJ whole genome shotgun (WGS) entry which is preliminary data.</text>
</comment>
<gene>
    <name evidence="1" type="ORF">HMPREF9372_0335</name>
</gene>
<dbReference type="AlphaFoldDB" id="F9DNF5"/>
<name>F9DNF5_9BACL</name>
<dbReference type="Proteomes" id="UP000005316">
    <property type="component" value="Unassembled WGS sequence"/>
</dbReference>
<dbReference type="HOGENOM" id="CLU_2620281_0_0_9"/>
<accession>F9DNF5</accession>
<evidence type="ECO:0000313" key="2">
    <source>
        <dbReference type="Proteomes" id="UP000005316"/>
    </source>
</evidence>